<evidence type="ECO:0000256" key="3">
    <source>
        <dbReference type="SAM" id="MobiDB-lite"/>
    </source>
</evidence>
<evidence type="ECO:0000313" key="5">
    <source>
        <dbReference type="EMBL" id="MFB9206520.1"/>
    </source>
</evidence>
<gene>
    <name evidence="5" type="ORF">ACFFV7_35350</name>
</gene>
<feature type="region of interest" description="Disordered" evidence="3">
    <location>
        <begin position="850"/>
        <end position="934"/>
    </location>
</feature>
<dbReference type="InterPro" id="IPR027417">
    <property type="entry name" value="P-loop_NTPase"/>
</dbReference>
<organism evidence="5 6">
    <name type="scientific">Nonomuraea spiralis</name>
    <dbReference type="NCBI Taxonomy" id="46182"/>
    <lineage>
        <taxon>Bacteria</taxon>
        <taxon>Bacillati</taxon>
        <taxon>Actinomycetota</taxon>
        <taxon>Actinomycetes</taxon>
        <taxon>Streptosporangiales</taxon>
        <taxon>Streptosporangiaceae</taxon>
        <taxon>Nonomuraea</taxon>
    </lineage>
</organism>
<keyword evidence="6" id="KW-1185">Reference proteome</keyword>
<dbReference type="PANTHER" id="PTHR16305">
    <property type="entry name" value="TESTICULAR SOLUBLE ADENYLYL CYCLASE"/>
    <property type="match status" value="1"/>
</dbReference>
<dbReference type="SMART" id="SM00382">
    <property type="entry name" value="AAA"/>
    <property type="match status" value="1"/>
</dbReference>
<reference evidence="5 6" key="1">
    <citation type="submission" date="2024-09" db="EMBL/GenBank/DDBJ databases">
        <authorList>
            <person name="Sun Q."/>
            <person name="Mori K."/>
        </authorList>
    </citation>
    <scope>NUCLEOTIDE SEQUENCE [LARGE SCALE GENOMIC DNA]</scope>
    <source>
        <strain evidence="5 6">CCM 3426</strain>
    </source>
</reference>
<feature type="domain" description="AAA+ ATPase" evidence="4">
    <location>
        <begin position="31"/>
        <end position="216"/>
    </location>
</feature>
<dbReference type="Gene3D" id="3.40.50.300">
    <property type="entry name" value="P-loop containing nucleotide triphosphate hydrolases"/>
    <property type="match status" value="1"/>
</dbReference>
<dbReference type="RefSeq" id="WP_189652877.1">
    <property type="nucleotide sequence ID" value="NZ_BMRC01000032.1"/>
</dbReference>
<evidence type="ECO:0000256" key="2">
    <source>
        <dbReference type="ARBA" id="ARBA00022840"/>
    </source>
</evidence>
<evidence type="ECO:0000259" key="4">
    <source>
        <dbReference type="SMART" id="SM00382"/>
    </source>
</evidence>
<dbReference type="Proteomes" id="UP001589647">
    <property type="component" value="Unassembled WGS sequence"/>
</dbReference>
<dbReference type="InterPro" id="IPR003593">
    <property type="entry name" value="AAA+_ATPase"/>
</dbReference>
<dbReference type="InterPro" id="IPR041664">
    <property type="entry name" value="AAA_16"/>
</dbReference>
<feature type="compositionally biased region" description="Low complexity" evidence="3">
    <location>
        <begin position="878"/>
        <end position="896"/>
    </location>
</feature>
<dbReference type="SUPFAM" id="SSF52540">
    <property type="entry name" value="P-loop containing nucleoside triphosphate hydrolases"/>
    <property type="match status" value="1"/>
</dbReference>
<accession>A0ABV5IPQ3</accession>
<evidence type="ECO:0000313" key="6">
    <source>
        <dbReference type="Proteomes" id="UP001589647"/>
    </source>
</evidence>
<keyword evidence="2" id="KW-0067">ATP-binding</keyword>
<comment type="caution">
    <text evidence="5">The sequence shown here is derived from an EMBL/GenBank/DDBJ whole genome shotgun (WGS) entry which is preliminary data.</text>
</comment>
<dbReference type="Pfam" id="PF13191">
    <property type="entry name" value="AAA_16"/>
    <property type="match status" value="1"/>
</dbReference>
<dbReference type="PANTHER" id="PTHR16305:SF35">
    <property type="entry name" value="TRANSCRIPTIONAL ACTIVATOR DOMAIN"/>
    <property type="match status" value="1"/>
</dbReference>
<name>A0ABV5IPQ3_9ACTN</name>
<keyword evidence="1" id="KW-0547">Nucleotide-binding</keyword>
<sequence length="1110" mass="119578">MPSEATPHELIGRDHPAALLRAEISRVIESHGGLVLVTGEAGIGKTTLVTSAAAEARRRGALVVGGACWDSGSAPGYWPWVQVLRALRRSAAPEAWAEAERAAGGSLATLLGETAATQPHLEVTAADAESVSAFQIYDAVTTALVALTQHHPLVIVIDDLHAADPASLRLLEFAARQTWFERLLLIGTYRDAEVEPVDHPLRDLLSPLVAKATSITLTGLDQAGVGALMARTAGHDPPADLVAEVHVRTGGNPFFVEQTARLWRSGGSATAVAPGVRDALLRRLSLLPRPVSELLPAAAVLGREFHRQVLAATVAAPVAHVDRLLELAVIAKLVVTKGGGRFAFAHDLVRETLYDAVADVRDLHAAVVRALDGTPDLARRVLPSDLAGHAYLAGDRVAPERAIDLLHAAARAARGRLASEEELGHLRRAYEVSAAAGPRRRALICLELGRELRHRGAPDEARGLFEEAGSLAAGLDDPELSARVALVFRSQYGQEKSLARLRRAHRELVGHPVPDDRLASDLVFHLAAQARKGGDDDALTFSLWVHHDIIWGPGTAGERVALTGELLDVARRTSDHDLEHYASALRWVAMIEEGDPRYLAQFHDYAARGRDTDDAHLNLTTSVDASIVAALGGRFAEAEELMAGLSLDRTHQDFDVMLEHHRWAIFWLQGKVEEQEDVLRRLRSSSHPDRGLLEALTALQAGDVGTALRHHESGEPAERMTEPLWLRFQAELAAATRDPELAGRARAALLPYRGLWVVSYYGWDISGPYDLWIALLDLAEGRWEEAVEGFTQAYRSADRMRARPWSVLARAHLAEALLGRAAPGDHGRAASLLAEVRREATELGMLHVLDSLPQPSTDRQTLSAAPGDGPEADEAARPDGGAAAGGRDAAVAGRLGPPSVRLSPPARGPGKPSGQGDARGGTAHEGGPMSGDFRKDGEVWTLGFAGRVAHMPDAKGLRDLHNLLSHPGADIPAVHLLAPEGGDVVLAARQMGGDAVLDEEAKARYRHRLSLLDEEIDRATERGDDDRAADYDRERAALLDELRTAAGLGGRSRRLGDEAERARKTVTARIRDTLRKLTQTHPELAAHLRATVSTGAACRYQPTEAITWRL</sequence>
<proteinExistence type="predicted"/>
<dbReference type="EMBL" id="JBHMEI010000038">
    <property type="protein sequence ID" value="MFB9206520.1"/>
    <property type="molecule type" value="Genomic_DNA"/>
</dbReference>
<protein>
    <submittedName>
        <fullName evidence="5">AAA family ATPase</fullName>
    </submittedName>
</protein>
<evidence type="ECO:0000256" key="1">
    <source>
        <dbReference type="ARBA" id="ARBA00022741"/>
    </source>
</evidence>
<feature type="compositionally biased region" description="Polar residues" evidence="3">
    <location>
        <begin position="853"/>
        <end position="863"/>
    </location>
</feature>